<reference evidence="2 3" key="1">
    <citation type="submission" date="2020-11" db="EMBL/GenBank/DDBJ databases">
        <title>P. mediterranea TC4 genome.</title>
        <authorList>
            <person name="Molmeret M."/>
        </authorList>
    </citation>
    <scope>NUCLEOTIDE SEQUENCE [LARGE SCALE GENOMIC DNA]</scope>
    <source>
        <strain evidence="2 3">TC4</strain>
    </source>
</reference>
<protein>
    <submittedName>
        <fullName evidence="2">Acyl carrier protein</fullName>
    </submittedName>
</protein>
<name>A0ABS0A898_9FLAO</name>
<keyword evidence="3" id="KW-1185">Reference proteome</keyword>
<evidence type="ECO:0000313" key="3">
    <source>
        <dbReference type="Proteomes" id="UP001194729"/>
    </source>
</evidence>
<dbReference type="InterPro" id="IPR009081">
    <property type="entry name" value="PP-bd_ACP"/>
</dbReference>
<feature type="domain" description="Carrier" evidence="1">
    <location>
        <begin position="4"/>
        <end position="81"/>
    </location>
</feature>
<gene>
    <name evidence="2" type="ORF">FNJ87_14980</name>
</gene>
<dbReference type="EMBL" id="JADKYU010000786">
    <property type="protein sequence ID" value="MBF4985576.1"/>
    <property type="molecule type" value="Genomic_DNA"/>
</dbReference>
<evidence type="ECO:0000259" key="1">
    <source>
        <dbReference type="PROSITE" id="PS50075"/>
    </source>
</evidence>
<dbReference type="SUPFAM" id="SSF47336">
    <property type="entry name" value="ACP-like"/>
    <property type="match status" value="1"/>
</dbReference>
<evidence type="ECO:0000313" key="2">
    <source>
        <dbReference type="EMBL" id="MBF4985576.1"/>
    </source>
</evidence>
<sequence length="83" mass="9429">MNREEIENKLHEIVKVYLPQDVNSSKISLSSHLMQDLGINSAHLVDIALDVEDTFDITLDEKDMEEMQTVKDSVDIVLNKLSS</sequence>
<dbReference type="Gene3D" id="1.10.1200.10">
    <property type="entry name" value="ACP-like"/>
    <property type="match status" value="1"/>
</dbReference>
<organism evidence="2 3">
    <name type="scientific">Nonlabens mediterrranea</name>
    <dbReference type="NCBI Taxonomy" id="1419947"/>
    <lineage>
        <taxon>Bacteria</taxon>
        <taxon>Pseudomonadati</taxon>
        <taxon>Bacteroidota</taxon>
        <taxon>Flavobacteriia</taxon>
        <taxon>Flavobacteriales</taxon>
        <taxon>Flavobacteriaceae</taxon>
        <taxon>Nonlabens</taxon>
    </lineage>
</organism>
<dbReference type="PROSITE" id="PS50075">
    <property type="entry name" value="CARRIER"/>
    <property type="match status" value="1"/>
</dbReference>
<proteinExistence type="predicted"/>
<dbReference type="Pfam" id="PF00550">
    <property type="entry name" value="PP-binding"/>
    <property type="match status" value="1"/>
</dbReference>
<accession>A0ABS0A898</accession>
<comment type="caution">
    <text evidence="2">The sequence shown here is derived from an EMBL/GenBank/DDBJ whole genome shotgun (WGS) entry which is preliminary data.</text>
</comment>
<dbReference type="InterPro" id="IPR036736">
    <property type="entry name" value="ACP-like_sf"/>
</dbReference>
<dbReference type="Proteomes" id="UP001194729">
    <property type="component" value="Unassembled WGS sequence"/>
</dbReference>